<evidence type="ECO:0000313" key="2">
    <source>
        <dbReference type="EMBL" id="SFR98175.1"/>
    </source>
</evidence>
<dbReference type="InterPro" id="IPR047794">
    <property type="entry name" value="C45_proenzyme-like"/>
</dbReference>
<dbReference type="Gene3D" id="3.60.60.10">
    <property type="entry name" value="Penicillin V Acylase, Chain A"/>
    <property type="match status" value="1"/>
</dbReference>
<evidence type="ECO:0000259" key="1">
    <source>
        <dbReference type="Pfam" id="PF03417"/>
    </source>
</evidence>
<dbReference type="OrthoDB" id="8617387at2"/>
<dbReference type="AlphaFoldDB" id="A0A1I6L3W4"/>
<dbReference type="NCBIfam" id="NF040521">
    <property type="entry name" value="C45_proenzyme"/>
    <property type="match status" value="1"/>
</dbReference>
<accession>A0A1I6L3W4</accession>
<dbReference type="Pfam" id="PF03417">
    <property type="entry name" value="AAT"/>
    <property type="match status" value="1"/>
</dbReference>
<dbReference type="EMBL" id="FOYZ01000013">
    <property type="protein sequence ID" value="SFR98175.1"/>
    <property type="molecule type" value="Genomic_DNA"/>
</dbReference>
<dbReference type="InterPro" id="IPR005079">
    <property type="entry name" value="Peptidase_C45_hydrolase"/>
</dbReference>
<reference evidence="2 3" key="1">
    <citation type="submission" date="2016-10" db="EMBL/GenBank/DDBJ databases">
        <authorList>
            <person name="de Groot N.N."/>
        </authorList>
    </citation>
    <scope>NUCLEOTIDE SEQUENCE [LARGE SCALE GENOMIC DNA]</scope>
    <source>
        <strain evidence="2 3">743A</strain>
    </source>
</reference>
<evidence type="ECO:0000313" key="3">
    <source>
        <dbReference type="Proteomes" id="UP000199659"/>
    </source>
</evidence>
<dbReference type="RefSeq" id="WP_092562560.1">
    <property type="nucleotide sequence ID" value="NZ_FOYZ01000013.1"/>
</dbReference>
<protein>
    <submittedName>
        <fullName evidence="2">Predicted choloylglycine hydrolase</fullName>
    </submittedName>
</protein>
<proteinExistence type="predicted"/>
<dbReference type="InterPro" id="IPR047801">
    <property type="entry name" value="Peptidase_C45"/>
</dbReference>
<dbReference type="InterPro" id="IPR029055">
    <property type="entry name" value="Ntn_hydrolases_N"/>
</dbReference>
<feature type="domain" description="Peptidase C45 hydrolase" evidence="1">
    <location>
        <begin position="100"/>
        <end position="321"/>
    </location>
</feature>
<dbReference type="SUPFAM" id="SSF56235">
    <property type="entry name" value="N-terminal nucleophile aminohydrolases (Ntn hydrolases)"/>
    <property type="match status" value="1"/>
</dbReference>
<gene>
    <name evidence="2" type="ORF">SAMN05661086_03042</name>
</gene>
<sequence>MYHPRLKGNHYEMGKNYGQLLYKKGVTFDDILDISTEKMEFGMESLDICKEIYPEALDEVKGLSEGFNCSYEKFAAWLLSLYCFEDEHGCTCFCFKDREQIIFARNSDMFPDLKKTSESVLYRPNQGNYYIGHSTAMVVMEDGINEKGLAAGMTFLLSKEAKPGMNVGLLIKYILEKCNTVEEAVEALKSIPISSTQNIILADKSGDMRVVECSCNKMNIRKPAEEEYFVVATNEFKSNDMQGENGNPEENWYYSNNRYETVSQALKNKPVVAPVDYACDILSGKTGFVCQYEKKLKFDTIWSVVYELNTNKILCAEGNPKRKKFASDDRLEWGISKRR</sequence>
<dbReference type="STRING" id="37658.SAMN05661086_03042"/>
<dbReference type="Proteomes" id="UP000199659">
    <property type="component" value="Unassembled WGS sequence"/>
</dbReference>
<dbReference type="PANTHER" id="PTHR34180">
    <property type="entry name" value="PEPTIDASE C45"/>
    <property type="match status" value="1"/>
</dbReference>
<name>A0A1I6L3W4_9FIRM</name>
<keyword evidence="2" id="KW-0378">Hydrolase</keyword>
<dbReference type="GO" id="GO:0016787">
    <property type="term" value="F:hydrolase activity"/>
    <property type="evidence" value="ECO:0007669"/>
    <property type="project" value="UniProtKB-KW"/>
</dbReference>
<dbReference type="CDD" id="cd01935">
    <property type="entry name" value="Ntn_CGH_like"/>
    <property type="match status" value="1"/>
</dbReference>
<dbReference type="PANTHER" id="PTHR34180:SF1">
    <property type="entry name" value="BETA-ALANYL-DOPAMINE_CARCININE HYDROLASE"/>
    <property type="match status" value="1"/>
</dbReference>
<keyword evidence="3" id="KW-1185">Reference proteome</keyword>
<organism evidence="2 3">
    <name type="scientific">Anaeromicropila populeti</name>
    <dbReference type="NCBI Taxonomy" id="37658"/>
    <lineage>
        <taxon>Bacteria</taxon>
        <taxon>Bacillati</taxon>
        <taxon>Bacillota</taxon>
        <taxon>Clostridia</taxon>
        <taxon>Lachnospirales</taxon>
        <taxon>Lachnospiraceae</taxon>
        <taxon>Anaeromicropila</taxon>
    </lineage>
</organism>